<dbReference type="GO" id="GO:0016787">
    <property type="term" value="F:hydrolase activity"/>
    <property type="evidence" value="ECO:0007669"/>
    <property type="project" value="UniProtKB-KW"/>
</dbReference>
<proteinExistence type="inferred from homology"/>
<sequence>MYEKLPLDEQGIAPACPPKSSRANLWKGAGLAFVALCLVASQPSSPWTGTPSHHHCGSITSRIQYAGEKISWEPCGDVSGRPVECSNITVPMDQFDATNSGDKTFSIPLIRMRGKNATQNLLLNPGGPGGSGTEFVFRRGKQLVEIVGEGFHLLSFDPRGINASRPLAECFPTREARRLTDGTRTSEVEHDSAEAYAWSLNLAQACKDTMGEHGGYINTPQTAADMNSILDAVGQEDLVYWGFSYGTILGQTYASLFPERSSRVIIDGVANAFNWYNDQIDIESFTNTEDVLEGFFDECIKAGKNCTLSELADSKHKLHKLVFDFSDKLKEQPISVYVNNTMYGILTWEDVWFNGIFPYMYRPSGWYSLAENLAKLLKGNATDAWLAYGRQPAWEMEGEGNRFVTTNDALSGPEYWPHDRQSMLDELLPKLNQSIFGPTENSDYYNRQNWAISRTHNFSQPESVHTAHPLLILSTTYDPICPLVSAKTALKAFKGSQLIEVEGYGHCSVAVASTCLAKHVRDFLYNGTVPDQYMKCEVDGSYFVVPEEDGKVVAQKTFETSEEEKIHLAQLELARDWKYYYH</sequence>
<gene>
    <name evidence="5" type="ORF">TI39_contig305g00016</name>
</gene>
<dbReference type="STRING" id="1047168.A0A0F4GVH5"/>
<dbReference type="InterPro" id="IPR000073">
    <property type="entry name" value="AB_hydrolase_1"/>
</dbReference>
<evidence type="ECO:0000313" key="5">
    <source>
        <dbReference type="EMBL" id="KJY01043.1"/>
    </source>
</evidence>
<evidence type="ECO:0000259" key="4">
    <source>
        <dbReference type="Pfam" id="PF08386"/>
    </source>
</evidence>
<feature type="domain" description="Peptidase S33 tripeptidyl aminopeptidase-like C-terminal" evidence="4">
    <location>
        <begin position="442"/>
        <end position="536"/>
    </location>
</feature>
<dbReference type="InterPro" id="IPR029058">
    <property type="entry name" value="AB_hydrolase_fold"/>
</dbReference>
<dbReference type="PANTHER" id="PTHR43248">
    <property type="entry name" value="2-SUCCINYL-6-HYDROXY-2,4-CYCLOHEXADIENE-1-CARBOXYLATE SYNTHASE"/>
    <property type="match status" value="1"/>
</dbReference>
<dbReference type="PANTHER" id="PTHR43248:SF25">
    <property type="entry name" value="AB HYDROLASE-1 DOMAIN-CONTAINING PROTEIN-RELATED"/>
    <property type="match status" value="1"/>
</dbReference>
<protein>
    <submittedName>
        <fullName evidence="5">Alpha/beta-hydrolase like protein</fullName>
    </submittedName>
</protein>
<dbReference type="AlphaFoldDB" id="A0A0F4GVH5"/>
<evidence type="ECO:0000256" key="2">
    <source>
        <dbReference type="ARBA" id="ARBA00022801"/>
    </source>
</evidence>
<organism evidence="5 6">
    <name type="scientific">Zymoseptoria brevis</name>
    <dbReference type="NCBI Taxonomy" id="1047168"/>
    <lineage>
        <taxon>Eukaryota</taxon>
        <taxon>Fungi</taxon>
        <taxon>Dikarya</taxon>
        <taxon>Ascomycota</taxon>
        <taxon>Pezizomycotina</taxon>
        <taxon>Dothideomycetes</taxon>
        <taxon>Dothideomycetidae</taxon>
        <taxon>Mycosphaerellales</taxon>
        <taxon>Mycosphaerellaceae</taxon>
        <taxon>Zymoseptoria</taxon>
    </lineage>
</organism>
<reference evidence="5 6" key="1">
    <citation type="submission" date="2015-03" db="EMBL/GenBank/DDBJ databases">
        <title>RNA-seq based gene annotation and comparative genomics of four Zymoseptoria species reveal species-specific pathogenicity related genes and transposable element activity.</title>
        <authorList>
            <person name="Grandaubert J."/>
            <person name="Bhattacharyya A."/>
            <person name="Stukenbrock E.H."/>
        </authorList>
    </citation>
    <scope>NUCLEOTIDE SEQUENCE [LARGE SCALE GENOMIC DNA]</scope>
    <source>
        <strain evidence="5 6">Zb18110</strain>
    </source>
</reference>
<keyword evidence="6" id="KW-1185">Reference proteome</keyword>
<feature type="domain" description="AB hydrolase-1" evidence="3">
    <location>
        <begin position="121"/>
        <end position="276"/>
    </location>
</feature>
<dbReference type="InterPro" id="IPR013595">
    <property type="entry name" value="Pept_S33_TAP-like_C"/>
</dbReference>
<dbReference type="EMBL" id="LAFY01000297">
    <property type="protein sequence ID" value="KJY01043.1"/>
    <property type="molecule type" value="Genomic_DNA"/>
</dbReference>
<name>A0A0F4GVH5_9PEZI</name>
<dbReference type="OrthoDB" id="425534at2759"/>
<comment type="caution">
    <text evidence="5">The sequence shown here is derived from an EMBL/GenBank/DDBJ whole genome shotgun (WGS) entry which is preliminary data.</text>
</comment>
<dbReference type="Pfam" id="PF08386">
    <property type="entry name" value="Abhydrolase_4"/>
    <property type="match status" value="1"/>
</dbReference>
<comment type="similarity">
    <text evidence="1">Belongs to the peptidase S33 family.</text>
</comment>
<evidence type="ECO:0000313" key="6">
    <source>
        <dbReference type="Proteomes" id="UP000033647"/>
    </source>
</evidence>
<evidence type="ECO:0000256" key="1">
    <source>
        <dbReference type="ARBA" id="ARBA00010088"/>
    </source>
</evidence>
<evidence type="ECO:0000259" key="3">
    <source>
        <dbReference type="Pfam" id="PF00561"/>
    </source>
</evidence>
<dbReference type="InterPro" id="IPR051601">
    <property type="entry name" value="Serine_prot/Carboxylest_S33"/>
</dbReference>
<dbReference type="Gene3D" id="3.40.50.1820">
    <property type="entry name" value="alpha/beta hydrolase"/>
    <property type="match status" value="1"/>
</dbReference>
<accession>A0A0F4GVH5</accession>
<dbReference type="Pfam" id="PF00561">
    <property type="entry name" value="Abhydrolase_1"/>
    <property type="match status" value="1"/>
</dbReference>
<dbReference type="Proteomes" id="UP000033647">
    <property type="component" value="Unassembled WGS sequence"/>
</dbReference>
<keyword evidence="2 5" id="KW-0378">Hydrolase</keyword>
<dbReference type="SUPFAM" id="SSF53474">
    <property type="entry name" value="alpha/beta-Hydrolases"/>
    <property type="match status" value="1"/>
</dbReference>